<dbReference type="PATRIC" id="fig|1315283.4.peg.2046"/>
<evidence type="ECO:0000313" key="3">
    <source>
        <dbReference type="Proteomes" id="UP000065261"/>
    </source>
</evidence>
<dbReference type="EMBL" id="CP011034">
    <property type="protein sequence ID" value="ALS33454.1"/>
    <property type="molecule type" value="Genomic_DNA"/>
</dbReference>
<evidence type="ECO:0008006" key="4">
    <source>
        <dbReference type="Google" id="ProtNLM"/>
    </source>
</evidence>
<proteinExistence type="predicted"/>
<dbReference type="AlphaFoldDB" id="A0A0U2X815"/>
<keyword evidence="1" id="KW-0732">Signal</keyword>
<feature type="chain" id="PRO_5006834180" description="DUF4878 domain-containing protein" evidence="1">
    <location>
        <begin position="26"/>
        <end position="145"/>
    </location>
</feature>
<reference evidence="2 3" key="1">
    <citation type="submission" date="2015-03" db="EMBL/GenBank/DDBJ databases">
        <authorList>
            <person name="Murphy D."/>
        </authorList>
    </citation>
    <scope>NUCLEOTIDE SEQUENCE [LARGE SCALE GENOMIC DNA]</scope>
    <source>
        <strain evidence="2 3">KMM 520</strain>
    </source>
</reference>
<sequence length="145" mass="16512">MMKKLTSFLSLTFCLFIISCTEEVAQVNSTPGDAATAYFDALYNQKNLHKASTMATPNLARIMKSYGTAKQFSRTLVNMQYDQVVIEVDMSNMSLREQYGDSAKINLIFTGTLNGKRIDDMRSVKMRHKKGLWYIDKIVTDPYAR</sequence>
<dbReference type="Proteomes" id="UP000065261">
    <property type="component" value="Chromosome I"/>
</dbReference>
<dbReference type="PROSITE" id="PS51257">
    <property type="entry name" value="PROKAR_LIPOPROTEIN"/>
    <property type="match status" value="1"/>
</dbReference>
<dbReference type="KEGG" id="ptn:PTRA_a2353"/>
<gene>
    <name evidence="2" type="ORF">PTRA_a2353</name>
</gene>
<name>A0A0U2X815_9GAMM</name>
<evidence type="ECO:0000256" key="1">
    <source>
        <dbReference type="SAM" id="SignalP"/>
    </source>
</evidence>
<protein>
    <recommendedName>
        <fullName evidence="4">DUF4878 domain-containing protein</fullName>
    </recommendedName>
</protein>
<evidence type="ECO:0000313" key="2">
    <source>
        <dbReference type="EMBL" id="ALS33454.1"/>
    </source>
</evidence>
<accession>A0A0U2X815</accession>
<feature type="signal peptide" evidence="1">
    <location>
        <begin position="1"/>
        <end position="25"/>
    </location>
</feature>
<organism evidence="2">
    <name type="scientific">Pseudoalteromonas translucida KMM 520</name>
    <dbReference type="NCBI Taxonomy" id="1315283"/>
    <lineage>
        <taxon>Bacteria</taxon>
        <taxon>Pseudomonadati</taxon>
        <taxon>Pseudomonadota</taxon>
        <taxon>Gammaproteobacteria</taxon>
        <taxon>Alteromonadales</taxon>
        <taxon>Pseudoalteromonadaceae</taxon>
        <taxon>Pseudoalteromonas</taxon>
    </lineage>
</organism>